<proteinExistence type="predicted"/>
<feature type="transmembrane region" description="Helical" evidence="1">
    <location>
        <begin position="32"/>
        <end position="53"/>
    </location>
</feature>
<accession>A0A369MPU7</accession>
<dbReference type="Proteomes" id="UP000253752">
    <property type="component" value="Unassembled WGS sequence"/>
</dbReference>
<keyword evidence="1" id="KW-0812">Transmembrane</keyword>
<evidence type="ECO:0000313" key="3">
    <source>
        <dbReference type="EMBL" id="RDB75203.1"/>
    </source>
</evidence>
<feature type="transmembrane region" description="Helical" evidence="1">
    <location>
        <begin position="73"/>
        <end position="99"/>
    </location>
</feature>
<dbReference type="EMBL" id="PPTX01000030">
    <property type="protein sequence ID" value="RDB75203.1"/>
    <property type="molecule type" value="Genomic_DNA"/>
</dbReference>
<keyword evidence="1" id="KW-0472">Membrane</keyword>
<organism evidence="3 4">
    <name type="scientific">Eggerthella lenta</name>
    <name type="common">Eubacterium lentum</name>
    <dbReference type="NCBI Taxonomy" id="84112"/>
    <lineage>
        <taxon>Bacteria</taxon>
        <taxon>Bacillati</taxon>
        <taxon>Actinomycetota</taxon>
        <taxon>Coriobacteriia</taxon>
        <taxon>Eggerthellales</taxon>
        <taxon>Eggerthellaceae</taxon>
        <taxon>Eggerthella</taxon>
    </lineage>
</organism>
<protein>
    <recommendedName>
        <fullName evidence="2">Flavinylation-associated cytochrome domain-containing protein</fullName>
    </recommendedName>
</protein>
<gene>
    <name evidence="3" type="ORF">C1872_14365</name>
</gene>
<keyword evidence="1" id="KW-1133">Transmembrane helix</keyword>
<dbReference type="AlphaFoldDB" id="A0A369MPU7"/>
<dbReference type="RefSeq" id="WP_114516703.1">
    <property type="nucleotide sequence ID" value="NZ_JADNCP010000010.1"/>
</dbReference>
<reference evidence="3 4" key="1">
    <citation type="journal article" date="2018" name="Elife">
        <title>Discovery and characterization of a prevalent human gut bacterial enzyme sufficient for the inactivation of a family of plant toxins.</title>
        <authorList>
            <person name="Koppel N."/>
            <person name="Bisanz J.E."/>
            <person name="Pandelia M.E."/>
            <person name="Turnbaugh P.J."/>
            <person name="Balskus E.P."/>
        </authorList>
    </citation>
    <scope>NUCLEOTIDE SEQUENCE [LARGE SCALE GENOMIC DNA]</scope>
    <source>
        <strain evidence="3 4">MR1 #12</strain>
    </source>
</reference>
<feature type="transmembrane region" description="Helical" evidence="1">
    <location>
        <begin position="119"/>
        <end position="139"/>
    </location>
</feature>
<feature type="domain" description="Flavinylation-associated cytochrome" evidence="2">
    <location>
        <begin position="72"/>
        <end position="132"/>
    </location>
</feature>
<comment type="caution">
    <text evidence="3">The sequence shown here is derived from an EMBL/GenBank/DDBJ whole genome shotgun (WGS) entry which is preliminary data.</text>
</comment>
<sequence length="152" mass="16686">MDRRNLAIDIAALAVYLVAANPAVTGIGIHEWLGLGMPVIFFVHAAMHVDWVIEAVRGSFVRLSWARTGNAVLDLVIVAVVMVVMVSGVMVSGAVLPALGLYADGYYFWDPLHAMSAKLLLALMLVHVAVHWPWLAKVFKKRKEKHEGRGCE</sequence>
<dbReference type="Pfam" id="PF14358">
    <property type="entry name" value="DUF4405"/>
    <property type="match status" value="1"/>
</dbReference>
<name>A0A369MPU7_EGGLN</name>
<evidence type="ECO:0000313" key="4">
    <source>
        <dbReference type="Proteomes" id="UP000253752"/>
    </source>
</evidence>
<dbReference type="InterPro" id="IPR025517">
    <property type="entry name" value="DUF4405"/>
</dbReference>
<evidence type="ECO:0000259" key="2">
    <source>
        <dbReference type="Pfam" id="PF14358"/>
    </source>
</evidence>
<evidence type="ECO:0000256" key="1">
    <source>
        <dbReference type="SAM" id="Phobius"/>
    </source>
</evidence>